<name>A0A2G5UQW0_9PELO</name>
<dbReference type="PANTHER" id="PTHR21503:SF8">
    <property type="entry name" value="F-BOX ASSOCIATED DOMAIN-CONTAINING PROTEIN-RELATED"/>
    <property type="match status" value="1"/>
</dbReference>
<reference evidence="2" key="1">
    <citation type="submission" date="2017-10" db="EMBL/GenBank/DDBJ databases">
        <title>Rapid genome shrinkage in a self-fertile nematode reveals novel sperm competition proteins.</title>
        <authorList>
            <person name="Yin D."/>
            <person name="Schwarz E.M."/>
            <person name="Thomas C.G."/>
            <person name="Felde R.L."/>
            <person name="Korf I.F."/>
            <person name="Cutter A.D."/>
            <person name="Schartner C.M."/>
            <person name="Ralston E.J."/>
            <person name="Meyer B.J."/>
            <person name="Haag E.S."/>
        </authorList>
    </citation>
    <scope>NUCLEOTIDE SEQUENCE [LARGE SCALE GENOMIC DNA]</scope>
    <source>
        <strain evidence="2">JU1422</strain>
    </source>
</reference>
<proteinExistence type="predicted"/>
<evidence type="ECO:0008006" key="3">
    <source>
        <dbReference type="Google" id="ProtNLM"/>
    </source>
</evidence>
<keyword evidence="2" id="KW-1185">Reference proteome</keyword>
<organism evidence="1 2">
    <name type="scientific">Caenorhabditis nigoni</name>
    <dbReference type="NCBI Taxonomy" id="1611254"/>
    <lineage>
        <taxon>Eukaryota</taxon>
        <taxon>Metazoa</taxon>
        <taxon>Ecdysozoa</taxon>
        <taxon>Nematoda</taxon>
        <taxon>Chromadorea</taxon>
        <taxon>Rhabditida</taxon>
        <taxon>Rhabditina</taxon>
        <taxon>Rhabditomorpha</taxon>
        <taxon>Rhabditoidea</taxon>
        <taxon>Rhabditidae</taxon>
        <taxon>Peloderinae</taxon>
        <taxon>Caenorhabditis</taxon>
    </lineage>
</organism>
<evidence type="ECO:0000313" key="1">
    <source>
        <dbReference type="EMBL" id="PIC41904.1"/>
    </source>
</evidence>
<comment type="caution">
    <text evidence="1">The sequence shown here is derived from an EMBL/GenBank/DDBJ whole genome shotgun (WGS) entry which is preliminary data.</text>
</comment>
<protein>
    <recommendedName>
        <fullName evidence="3">F-box associated domain-containing protein</fullName>
    </recommendedName>
</protein>
<dbReference type="AlphaFoldDB" id="A0A2G5UQW0"/>
<evidence type="ECO:0000313" key="2">
    <source>
        <dbReference type="Proteomes" id="UP000230233"/>
    </source>
</evidence>
<accession>A0A2G5UQW0</accession>
<dbReference type="Proteomes" id="UP000230233">
    <property type="component" value="Chromosome III"/>
</dbReference>
<gene>
    <name evidence="1" type="primary">Cnig_chr_III.g9161</name>
    <name evidence="1" type="ORF">B9Z55_009161</name>
</gene>
<dbReference type="PANTHER" id="PTHR21503">
    <property type="entry name" value="F-BOX-CONTAINING HYPOTHETICAL PROTEIN C.ELEGANS"/>
    <property type="match status" value="1"/>
</dbReference>
<sequence>MRFQSINYINFYEEKRYVGVRIASEEIMVISERREESEISCFQLNVSGKIIDFRLSDEYNLPRAYFHPSNKEYVFQAIHNYLLDFFGDTVEYAWRATYPENPIPHLPNLSLWFFYSTGRSGVRTMETLEKFFASSPIMKMICIRWSRPELISPESKFYQAESHYSRIKHSHNAHAFLKHFQGRQATLFFHEFNVLEFVEFINRWRSGEAFQKLEYLKIKLMSNFHHLIEVLNANGVKRIDRTKKPPIHTVPHLSQSIRVLQRNTDPIISHRYIVRETDNRVASVSVRGDMFCFGVWKETEEEFLRMVE</sequence>
<dbReference type="EMBL" id="PDUG01000003">
    <property type="protein sequence ID" value="PIC41904.1"/>
    <property type="molecule type" value="Genomic_DNA"/>
</dbReference>